<dbReference type="RefSeq" id="WP_159750910.1">
    <property type="nucleotide sequence ID" value="NZ_WUQX01000001.1"/>
</dbReference>
<protein>
    <submittedName>
        <fullName evidence="2">GNAT family N-acetyltransferase</fullName>
    </submittedName>
</protein>
<dbReference type="Proteomes" id="UP000460412">
    <property type="component" value="Unassembled WGS sequence"/>
</dbReference>
<sequence>MCELMLIRPTNIYEKQVMSYKEEMFQNGDSFDGCAGLEDVHSFDEWIDFEKRLRNKYGAGYVPSEVFLAVRENDNFVVGIIDFRHPLSDFLKSFGGNIGYSIRPSERRKGYASEMLKLILPICYEFGESKVLLTCDKENIASRRTIIKNGGLLENEVVDTVGLSKSGIIQRYWISI</sequence>
<dbReference type="InterPro" id="IPR016181">
    <property type="entry name" value="Acyl_CoA_acyltransferase"/>
</dbReference>
<feature type="domain" description="N-acetyltransferase" evidence="1">
    <location>
        <begin position="10"/>
        <end position="176"/>
    </location>
</feature>
<name>A0A7X3SIT9_9FIRM</name>
<evidence type="ECO:0000259" key="1">
    <source>
        <dbReference type="PROSITE" id="PS51186"/>
    </source>
</evidence>
<dbReference type="PROSITE" id="PS51186">
    <property type="entry name" value="GNAT"/>
    <property type="match status" value="1"/>
</dbReference>
<dbReference type="CDD" id="cd04301">
    <property type="entry name" value="NAT_SF"/>
    <property type="match status" value="1"/>
</dbReference>
<dbReference type="SUPFAM" id="SSF55729">
    <property type="entry name" value="Acyl-CoA N-acyltransferases (Nat)"/>
    <property type="match status" value="1"/>
</dbReference>
<dbReference type="PANTHER" id="PTHR39173">
    <property type="entry name" value="ACETYLTRANSFERASE"/>
    <property type="match status" value="1"/>
</dbReference>
<accession>A0A7X3SIT9</accession>
<organism evidence="2 3">
    <name type="scientific">Sporofaciens musculi</name>
    <dbReference type="NCBI Taxonomy" id="2681861"/>
    <lineage>
        <taxon>Bacteria</taxon>
        <taxon>Bacillati</taxon>
        <taxon>Bacillota</taxon>
        <taxon>Clostridia</taxon>
        <taxon>Lachnospirales</taxon>
        <taxon>Lachnospiraceae</taxon>
        <taxon>Sporofaciens</taxon>
    </lineage>
</organism>
<keyword evidence="2" id="KW-0808">Transferase</keyword>
<dbReference type="Gene3D" id="3.40.630.30">
    <property type="match status" value="1"/>
</dbReference>
<dbReference type="InterPro" id="IPR000182">
    <property type="entry name" value="GNAT_dom"/>
</dbReference>
<dbReference type="EMBL" id="WUQX01000001">
    <property type="protein sequence ID" value="MXP75700.1"/>
    <property type="molecule type" value="Genomic_DNA"/>
</dbReference>
<dbReference type="Pfam" id="PF13302">
    <property type="entry name" value="Acetyltransf_3"/>
    <property type="match status" value="1"/>
</dbReference>
<evidence type="ECO:0000313" key="2">
    <source>
        <dbReference type="EMBL" id="MXP75700.1"/>
    </source>
</evidence>
<dbReference type="AlphaFoldDB" id="A0A7X3SIT9"/>
<dbReference type="PANTHER" id="PTHR39173:SF1">
    <property type="entry name" value="ACETYLTRANSFERASE"/>
    <property type="match status" value="1"/>
</dbReference>
<reference evidence="2 3" key="1">
    <citation type="submission" date="2019-12" db="EMBL/GenBank/DDBJ databases">
        <title>Sporaefaciens musculi gen. nov., sp. nov., a novel bacterium isolated from the caecum of an obese mouse.</title>
        <authorList>
            <person name="Rasmussen T.S."/>
            <person name="Streidl T."/>
            <person name="Hitch T.C.A."/>
            <person name="Wortmann E."/>
            <person name="Deptula P."/>
            <person name="Hansen M."/>
            <person name="Nielsen D.S."/>
            <person name="Clavel T."/>
            <person name="Vogensen F.K."/>
        </authorList>
    </citation>
    <scope>NUCLEOTIDE SEQUENCE [LARGE SCALE GENOMIC DNA]</scope>
    <source>
        <strain evidence="2 3">WCA-9-b2</strain>
    </source>
</reference>
<proteinExistence type="predicted"/>
<gene>
    <name evidence="2" type="ORF">GN277_09970</name>
</gene>
<comment type="caution">
    <text evidence="2">The sequence shown here is derived from an EMBL/GenBank/DDBJ whole genome shotgun (WGS) entry which is preliminary data.</text>
</comment>
<evidence type="ECO:0000313" key="3">
    <source>
        <dbReference type="Proteomes" id="UP000460412"/>
    </source>
</evidence>
<keyword evidence="3" id="KW-1185">Reference proteome</keyword>
<dbReference type="GO" id="GO:0016747">
    <property type="term" value="F:acyltransferase activity, transferring groups other than amino-acyl groups"/>
    <property type="evidence" value="ECO:0007669"/>
    <property type="project" value="InterPro"/>
</dbReference>